<sequence length="910" mass="98814">MKAANRRSRFLFAYCLRNAFILALIATVLPVALLAQSTSGVLTGTVKDPTGAAIVGATVTLQNQVSGYSHTVKTGFDGTFRFPNVPFNPYQLVVTNSGFQAQSKTLDVETSVPQTISVTLQIGASTTVSVDAGPELVESDPTFHADIDRSVIDRLPVESPSSALSSIVTLASPGVAADSNGLMHGLGDHAENSFSIDGEPITDQQSKVFSNQVPAAAVQSLEVIDGAPPAEFGDKTSLVVKVTTRSGQGITTPTGNVRFSYGSFGSSDVAFDTAYGGTNWGNFIAADALESGRFLDAPEFSVFHDKGNEENFFDRVDYNFSNHDSVHLNAQYTRSWFQTPNDFENVGVLDPSGNNIGDTDQRSKIGTINVAPTWTHILNPNSVANLGFYFRRDAYNYYPSNNPFADYALDQQQETVTQDRTLTNTGAHGDISYVRGIHSAKFGATYEQTFLRENDYVGIIDPSVNPQCLDANGNPASCTTAAATPNPNYNPILAPYDLTQGGSDYGWHGRTDVKELALYGEDQITAGDWQFNLGLRGDFYNGLTVQRQAEPRAGISYNAHKTHTVLRISYARTQETPFNENLVLSSTGCADPVVFSIFATLPAGSCAQEAVTPFNPGFRNEFHAGFGQSIGRHFAFNGEYLWKYTHNAYDFSVFGTTPITFPIEWHNSKIPGVAMSATFTDWKGLSVRFNASSVAARFFNPQIGGVGATPGIAGSNFPFRIDHDEHFNETTHFEYAMPFRKSLYYAFNWRYDSGLVAGAVPCYGITDPNSGCGATSITINGQPGVNLSGLSPDQQFQAGITCDGVRATRTAGLTQCLASQYTSNLVKIPAAGTEDDDLNPPRIQPRNVFDMSLGDDRILQFGENDRYRLGLRLTAINIANKYALYNFLSTFSGTHYLTPRAMTAEVAFHF</sequence>
<keyword evidence="2" id="KW-0472">Membrane</keyword>
<dbReference type="InterPro" id="IPR013784">
    <property type="entry name" value="Carb-bd-like_fold"/>
</dbReference>
<dbReference type="InterPro" id="IPR012910">
    <property type="entry name" value="Plug_dom"/>
</dbReference>
<dbReference type="EMBL" id="JBHSPH010000001">
    <property type="protein sequence ID" value="MFC5860966.1"/>
    <property type="molecule type" value="Genomic_DNA"/>
</dbReference>
<dbReference type="SUPFAM" id="SSF56935">
    <property type="entry name" value="Porins"/>
    <property type="match status" value="1"/>
</dbReference>
<comment type="caution">
    <text evidence="5">The sequence shown here is derived from an EMBL/GenBank/DDBJ whole genome shotgun (WGS) entry which is preliminary data.</text>
</comment>
<evidence type="ECO:0000313" key="5">
    <source>
        <dbReference type="EMBL" id="MFC5860966.1"/>
    </source>
</evidence>
<dbReference type="Pfam" id="PF07715">
    <property type="entry name" value="Plug"/>
    <property type="match status" value="1"/>
</dbReference>
<protein>
    <submittedName>
        <fullName evidence="5">Carboxypeptidase regulatory-like domain-containing protein</fullName>
    </submittedName>
</protein>
<evidence type="ECO:0000256" key="1">
    <source>
        <dbReference type="ARBA" id="ARBA00004442"/>
    </source>
</evidence>
<gene>
    <name evidence="5" type="ORF">ACFPT7_01525</name>
</gene>
<evidence type="ECO:0000256" key="3">
    <source>
        <dbReference type="ARBA" id="ARBA00023237"/>
    </source>
</evidence>
<dbReference type="Gene3D" id="2.60.40.1120">
    <property type="entry name" value="Carboxypeptidase-like, regulatory domain"/>
    <property type="match status" value="1"/>
</dbReference>
<dbReference type="SUPFAM" id="SSF49452">
    <property type="entry name" value="Starch-binding domain-like"/>
    <property type="match status" value="1"/>
</dbReference>
<feature type="domain" description="TonB-dependent receptor plug" evidence="4">
    <location>
        <begin position="147"/>
        <end position="235"/>
    </location>
</feature>
<dbReference type="InterPro" id="IPR036942">
    <property type="entry name" value="Beta-barrel_TonB_sf"/>
</dbReference>
<comment type="subcellular location">
    <subcellularLocation>
        <location evidence="1">Cell outer membrane</location>
    </subcellularLocation>
</comment>
<organism evidence="5 6">
    <name type="scientific">Acidicapsa dinghuensis</name>
    <dbReference type="NCBI Taxonomy" id="2218256"/>
    <lineage>
        <taxon>Bacteria</taxon>
        <taxon>Pseudomonadati</taxon>
        <taxon>Acidobacteriota</taxon>
        <taxon>Terriglobia</taxon>
        <taxon>Terriglobales</taxon>
        <taxon>Acidobacteriaceae</taxon>
        <taxon>Acidicapsa</taxon>
    </lineage>
</organism>
<keyword evidence="6" id="KW-1185">Reference proteome</keyword>
<evidence type="ECO:0000256" key="2">
    <source>
        <dbReference type="ARBA" id="ARBA00023136"/>
    </source>
</evidence>
<keyword evidence="3" id="KW-0998">Cell outer membrane</keyword>
<dbReference type="RefSeq" id="WP_263334745.1">
    <property type="nucleotide sequence ID" value="NZ_JAGSYH010000002.1"/>
</dbReference>
<reference evidence="6" key="1">
    <citation type="journal article" date="2019" name="Int. J. Syst. Evol. Microbiol.">
        <title>The Global Catalogue of Microorganisms (GCM) 10K type strain sequencing project: providing services to taxonomists for standard genome sequencing and annotation.</title>
        <authorList>
            <consortium name="The Broad Institute Genomics Platform"/>
            <consortium name="The Broad Institute Genome Sequencing Center for Infectious Disease"/>
            <person name="Wu L."/>
            <person name="Ma J."/>
        </authorList>
    </citation>
    <scope>NUCLEOTIDE SEQUENCE [LARGE SCALE GENOMIC DNA]</scope>
    <source>
        <strain evidence="6">JCM 4087</strain>
    </source>
</reference>
<dbReference type="InterPro" id="IPR037066">
    <property type="entry name" value="Plug_dom_sf"/>
</dbReference>
<evidence type="ECO:0000313" key="6">
    <source>
        <dbReference type="Proteomes" id="UP001596091"/>
    </source>
</evidence>
<name>A0ABW1E9G5_9BACT</name>
<accession>A0ABW1E9G5</accession>
<proteinExistence type="predicted"/>
<dbReference type="Pfam" id="PF13620">
    <property type="entry name" value="CarboxypepD_reg"/>
    <property type="match status" value="1"/>
</dbReference>
<evidence type="ECO:0000259" key="4">
    <source>
        <dbReference type="Pfam" id="PF07715"/>
    </source>
</evidence>
<dbReference type="Gene3D" id="2.170.130.10">
    <property type="entry name" value="TonB-dependent receptor, plug domain"/>
    <property type="match status" value="1"/>
</dbReference>
<dbReference type="Gene3D" id="2.40.170.20">
    <property type="entry name" value="TonB-dependent receptor, beta-barrel domain"/>
    <property type="match status" value="1"/>
</dbReference>
<dbReference type="Proteomes" id="UP001596091">
    <property type="component" value="Unassembled WGS sequence"/>
</dbReference>